<sequence>MERLMLKGLLAACVGILPFIFKKGPLPILIIAFLFKAFVASLVDTYVVESKRIRYPVRFLSKHFKLNILYDYLMYPIIGVIYTRMTYTSNPVMILLKTLVFSIPMTIGQWFLEKTTKLFKYHHWNLGHSFATLTGTLLFERSFIGLVKKVTKGGQRDTDS</sequence>
<dbReference type="RefSeq" id="WP_010529121.1">
    <property type="nucleotide sequence ID" value="NZ_SRHY01000042.1"/>
</dbReference>
<dbReference type="Proteomes" id="UP000298484">
    <property type="component" value="Unassembled WGS sequence"/>
</dbReference>
<name>A0A4Y9ABH8_9BACI</name>
<dbReference type="EMBL" id="SRHY01000042">
    <property type="protein sequence ID" value="TFJ91691.1"/>
    <property type="molecule type" value="Genomic_DNA"/>
</dbReference>
<accession>A0A4Y9ABH8</accession>
<feature type="transmembrane region" description="Helical" evidence="1">
    <location>
        <begin position="28"/>
        <end position="48"/>
    </location>
</feature>
<keyword evidence="1" id="KW-0812">Transmembrane</keyword>
<protein>
    <submittedName>
        <fullName evidence="2">Uncharacterized protein</fullName>
    </submittedName>
</protein>
<keyword evidence="1" id="KW-0472">Membrane</keyword>
<keyword evidence="3" id="KW-1185">Reference proteome</keyword>
<gene>
    <name evidence="2" type="ORF">E4U82_16300</name>
</gene>
<evidence type="ECO:0000256" key="1">
    <source>
        <dbReference type="SAM" id="Phobius"/>
    </source>
</evidence>
<feature type="transmembrane region" description="Helical" evidence="1">
    <location>
        <begin position="69"/>
        <end position="87"/>
    </location>
</feature>
<reference evidence="2 3" key="1">
    <citation type="submission" date="2019-03" db="EMBL/GenBank/DDBJ databases">
        <title>Genome sequence of Lentibacillus salicampi ATCC BAA-719.</title>
        <authorList>
            <person name="Maclea K.S."/>
            <person name="Simoes Junior M."/>
        </authorList>
    </citation>
    <scope>NUCLEOTIDE SEQUENCE [LARGE SCALE GENOMIC DNA]</scope>
    <source>
        <strain evidence="2 3">ATCC BAA-719</strain>
    </source>
</reference>
<dbReference type="InterPro" id="IPR048147">
    <property type="entry name" value="CBO0543-like"/>
</dbReference>
<evidence type="ECO:0000313" key="2">
    <source>
        <dbReference type="EMBL" id="TFJ91691.1"/>
    </source>
</evidence>
<keyword evidence="1" id="KW-1133">Transmembrane helix</keyword>
<dbReference type="AlphaFoldDB" id="A0A4Y9ABH8"/>
<organism evidence="2 3">
    <name type="scientific">Lentibacillus salicampi</name>
    <dbReference type="NCBI Taxonomy" id="175306"/>
    <lineage>
        <taxon>Bacteria</taxon>
        <taxon>Bacillati</taxon>
        <taxon>Bacillota</taxon>
        <taxon>Bacilli</taxon>
        <taxon>Bacillales</taxon>
        <taxon>Bacillaceae</taxon>
        <taxon>Lentibacillus</taxon>
    </lineage>
</organism>
<evidence type="ECO:0000313" key="3">
    <source>
        <dbReference type="Proteomes" id="UP000298484"/>
    </source>
</evidence>
<comment type="caution">
    <text evidence="2">The sequence shown here is derived from an EMBL/GenBank/DDBJ whole genome shotgun (WGS) entry which is preliminary data.</text>
</comment>
<proteinExistence type="predicted"/>
<dbReference type="NCBIfam" id="NF041644">
    <property type="entry name" value="CBO0543_fam"/>
    <property type="match status" value="1"/>
</dbReference>
<feature type="transmembrane region" description="Helical" evidence="1">
    <location>
        <begin position="93"/>
        <end position="112"/>
    </location>
</feature>
<dbReference type="OrthoDB" id="1683460at2"/>